<keyword evidence="1" id="KW-0805">Transcription regulation</keyword>
<dbReference type="SUPFAM" id="SSF88659">
    <property type="entry name" value="Sigma3 and sigma4 domains of RNA polymerase sigma factors"/>
    <property type="match status" value="2"/>
</dbReference>
<dbReference type="RefSeq" id="WP_380531311.1">
    <property type="nucleotide sequence ID" value="NZ_JBHFAB010000002.1"/>
</dbReference>
<keyword evidence="3" id="KW-0238">DNA-binding</keyword>
<dbReference type="InterPro" id="IPR007624">
    <property type="entry name" value="RNA_pol_sigma70_r3"/>
</dbReference>
<reference evidence="6 7" key="1">
    <citation type="submission" date="2024-09" db="EMBL/GenBank/DDBJ databases">
        <authorList>
            <person name="Lee S.D."/>
        </authorList>
    </citation>
    <scope>NUCLEOTIDE SEQUENCE [LARGE SCALE GENOMIC DNA]</scope>
    <source>
        <strain evidence="6 7">N8-3</strain>
    </source>
</reference>
<dbReference type="InterPro" id="IPR000943">
    <property type="entry name" value="RNA_pol_sigma70"/>
</dbReference>
<dbReference type="Proteomes" id="UP001592531">
    <property type="component" value="Unassembled WGS sequence"/>
</dbReference>
<evidence type="ECO:0000313" key="7">
    <source>
        <dbReference type="Proteomes" id="UP001592531"/>
    </source>
</evidence>
<dbReference type="InterPro" id="IPR007627">
    <property type="entry name" value="RNA_pol_sigma70_r2"/>
</dbReference>
<evidence type="ECO:0000256" key="1">
    <source>
        <dbReference type="ARBA" id="ARBA00023015"/>
    </source>
</evidence>
<dbReference type="NCBIfam" id="TIGR02937">
    <property type="entry name" value="sigma70-ECF"/>
    <property type="match status" value="1"/>
</dbReference>
<dbReference type="Gene3D" id="1.20.120.1810">
    <property type="match status" value="1"/>
</dbReference>
<dbReference type="SUPFAM" id="SSF88946">
    <property type="entry name" value="Sigma2 domain of RNA polymerase sigma factors"/>
    <property type="match status" value="1"/>
</dbReference>
<evidence type="ECO:0000313" key="6">
    <source>
        <dbReference type="EMBL" id="MFC1415483.1"/>
    </source>
</evidence>
<dbReference type="CDD" id="cd06171">
    <property type="entry name" value="Sigma70_r4"/>
    <property type="match status" value="1"/>
</dbReference>
<dbReference type="InterPro" id="IPR013324">
    <property type="entry name" value="RNA_pol_sigma_r3/r4-like"/>
</dbReference>
<dbReference type="PROSITE" id="PS00715">
    <property type="entry name" value="SIGMA70_1"/>
    <property type="match status" value="1"/>
</dbReference>
<accession>A0ABV6VPG5</accession>
<evidence type="ECO:0000256" key="4">
    <source>
        <dbReference type="ARBA" id="ARBA00023163"/>
    </source>
</evidence>
<dbReference type="PRINTS" id="PR00046">
    <property type="entry name" value="SIGMA70FCT"/>
</dbReference>
<dbReference type="Pfam" id="PF04539">
    <property type="entry name" value="Sigma70_r3"/>
    <property type="match status" value="1"/>
</dbReference>
<evidence type="ECO:0000256" key="3">
    <source>
        <dbReference type="ARBA" id="ARBA00023125"/>
    </source>
</evidence>
<sequence length="312" mass="34225">MDTVTQARTRTAAAALDQVTAYPQEAAAAVGAAPDAVQEQVSSWLSWDPAELRRVSPSDARAMSKVLFARMAELEEGTHEYQYVRNTLVELNMALVRFAAQRFRTRSEPMEDIVQVGTIGLIKAINRFDLEQENEFPTFAMPTIIGEIKRFFRDTSWAVHVPRRLQELRLVLAKATDALTYRLGRAPTVTELAAHLELSEAEVREGMVAANGYSVSSIDAGSPGSDSDEEGATFVARLGEDDPGMASVENLISLKPLLAGLGERDRQIISMRFGAEMTQSQIGEALGVSQMHVSRLLSRALGTLRSQLLTED</sequence>
<dbReference type="Pfam" id="PF04542">
    <property type="entry name" value="Sigma70_r2"/>
    <property type="match status" value="1"/>
</dbReference>
<evidence type="ECO:0000259" key="5">
    <source>
        <dbReference type="PROSITE" id="PS00715"/>
    </source>
</evidence>
<dbReference type="PANTHER" id="PTHR30385:SF4">
    <property type="entry name" value="RNA POLYMERASE SIGMA-E FACTOR"/>
    <property type="match status" value="1"/>
</dbReference>
<dbReference type="InterPro" id="IPR014284">
    <property type="entry name" value="RNA_pol_sigma-70_dom"/>
</dbReference>
<name>A0ABV6VPG5_9ACTN</name>
<dbReference type="InterPro" id="IPR036388">
    <property type="entry name" value="WH-like_DNA-bd_sf"/>
</dbReference>
<keyword evidence="7" id="KW-1185">Reference proteome</keyword>
<feature type="domain" description="RNA polymerase sigma-70" evidence="5">
    <location>
        <begin position="112"/>
        <end position="125"/>
    </location>
</feature>
<comment type="caution">
    <text evidence="6">The sequence shown here is derived from an EMBL/GenBank/DDBJ whole genome shotgun (WGS) entry which is preliminary data.</text>
</comment>
<evidence type="ECO:0000256" key="2">
    <source>
        <dbReference type="ARBA" id="ARBA00023082"/>
    </source>
</evidence>
<organism evidence="6 7">
    <name type="scientific">Streptacidiphilus cavernicola</name>
    <dbReference type="NCBI Taxonomy" id="3342716"/>
    <lineage>
        <taxon>Bacteria</taxon>
        <taxon>Bacillati</taxon>
        <taxon>Actinomycetota</taxon>
        <taxon>Actinomycetes</taxon>
        <taxon>Kitasatosporales</taxon>
        <taxon>Streptomycetaceae</taxon>
        <taxon>Streptacidiphilus</taxon>
    </lineage>
</organism>
<keyword evidence="4" id="KW-0804">Transcription</keyword>
<dbReference type="InterPro" id="IPR014322">
    <property type="entry name" value="RNA_pol_sigma-B/F/G"/>
</dbReference>
<gene>
    <name evidence="6" type="ORF">ACEZDE_02315</name>
</gene>
<dbReference type="NCBIfam" id="TIGR02980">
    <property type="entry name" value="SigBFG"/>
    <property type="match status" value="1"/>
</dbReference>
<dbReference type="PANTHER" id="PTHR30385">
    <property type="entry name" value="SIGMA FACTOR F FLAGELLAR"/>
    <property type="match status" value="1"/>
</dbReference>
<dbReference type="Pfam" id="PF04545">
    <property type="entry name" value="Sigma70_r4"/>
    <property type="match status" value="1"/>
</dbReference>
<proteinExistence type="predicted"/>
<dbReference type="InterPro" id="IPR007630">
    <property type="entry name" value="RNA_pol_sigma70_r4"/>
</dbReference>
<keyword evidence="2" id="KW-0731">Sigma factor</keyword>
<dbReference type="Gene3D" id="1.10.10.10">
    <property type="entry name" value="Winged helix-like DNA-binding domain superfamily/Winged helix DNA-binding domain"/>
    <property type="match status" value="2"/>
</dbReference>
<dbReference type="EMBL" id="JBHFAB010000002">
    <property type="protein sequence ID" value="MFC1415483.1"/>
    <property type="molecule type" value="Genomic_DNA"/>
</dbReference>
<protein>
    <submittedName>
        <fullName evidence="6">RNA polymerase sigma factor SigF</fullName>
    </submittedName>
</protein>
<dbReference type="InterPro" id="IPR013325">
    <property type="entry name" value="RNA_pol_sigma_r2"/>
</dbReference>